<organism evidence="3 4">
    <name type="scientific">Catellatospora methionotrophica</name>
    <dbReference type="NCBI Taxonomy" id="121620"/>
    <lineage>
        <taxon>Bacteria</taxon>
        <taxon>Bacillati</taxon>
        <taxon>Actinomycetota</taxon>
        <taxon>Actinomycetes</taxon>
        <taxon>Micromonosporales</taxon>
        <taxon>Micromonosporaceae</taxon>
        <taxon>Catellatospora</taxon>
    </lineage>
</organism>
<evidence type="ECO:0000313" key="3">
    <source>
        <dbReference type="EMBL" id="GIG14700.1"/>
    </source>
</evidence>
<dbReference type="InterPro" id="IPR000772">
    <property type="entry name" value="Ricin_B_lectin"/>
</dbReference>
<dbReference type="SUPFAM" id="SSF50370">
    <property type="entry name" value="Ricin B-like lectins"/>
    <property type="match status" value="1"/>
</dbReference>
<dbReference type="InterPro" id="IPR029062">
    <property type="entry name" value="Class_I_gatase-like"/>
</dbReference>
<feature type="domain" description="Ricin B lectin" evidence="2">
    <location>
        <begin position="299"/>
        <end position="438"/>
    </location>
</feature>
<reference evidence="3" key="1">
    <citation type="submission" date="2021-01" db="EMBL/GenBank/DDBJ databases">
        <title>Whole genome shotgun sequence of Catellatospora methionotrophica NBRC 14553.</title>
        <authorList>
            <person name="Komaki H."/>
            <person name="Tamura T."/>
        </authorList>
    </citation>
    <scope>NUCLEOTIDE SEQUENCE</scope>
    <source>
        <strain evidence="3">NBRC 14553</strain>
    </source>
</reference>
<dbReference type="InterPro" id="IPR029010">
    <property type="entry name" value="ThuA-like"/>
</dbReference>
<dbReference type="PROSITE" id="PS50231">
    <property type="entry name" value="RICIN_B_LECTIN"/>
    <property type="match status" value="1"/>
</dbReference>
<comment type="caution">
    <text evidence="3">The sequence shown here is derived from an EMBL/GenBank/DDBJ whole genome shotgun (WGS) entry which is preliminary data.</text>
</comment>
<dbReference type="AlphaFoldDB" id="A0A8J3LL15"/>
<keyword evidence="1" id="KW-0732">Signal</keyword>
<proteinExistence type="predicted"/>
<dbReference type="RefSeq" id="WP_239086262.1">
    <property type="nucleotide sequence ID" value="NZ_BAAATT010000007.1"/>
</dbReference>
<dbReference type="Proteomes" id="UP000660339">
    <property type="component" value="Unassembled WGS sequence"/>
</dbReference>
<accession>A0A8J3LL15</accession>
<feature type="chain" id="PRO_5035160883" description="Ricin B lectin domain-containing protein" evidence="1">
    <location>
        <begin position="37"/>
        <end position="441"/>
    </location>
</feature>
<dbReference type="InterPro" id="IPR035992">
    <property type="entry name" value="Ricin_B-like_lectins"/>
</dbReference>
<dbReference type="SUPFAM" id="SSF52317">
    <property type="entry name" value="Class I glutamine amidotransferase-like"/>
    <property type="match status" value="1"/>
</dbReference>
<evidence type="ECO:0000313" key="4">
    <source>
        <dbReference type="Proteomes" id="UP000660339"/>
    </source>
</evidence>
<dbReference type="Pfam" id="PF00652">
    <property type="entry name" value="Ricin_B_lectin"/>
    <property type="match status" value="1"/>
</dbReference>
<keyword evidence="4" id="KW-1185">Reference proteome</keyword>
<feature type="signal peptide" evidence="1">
    <location>
        <begin position="1"/>
        <end position="36"/>
    </location>
</feature>
<dbReference type="Gene3D" id="2.80.10.50">
    <property type="match status" value="3"/>
</dbReference>
<protein>
    <recommendedName>
        <fullName evidence="2">Ricin B lectin domain-containing protein</fullName>
    </recommendedName>
</protein>
<dbReference type="Pfam" id="PF06283">
    <property type="entry name" value="ThuA"/>
    <property type="match status" value="1"/>
</dbReference>
<name>A0A8J3LL15_9ACTN</name>
<gene>
    <name evidence="3" type="ORF">Cme02nite_30320</name>
</gene>
<dbReference type="EMBL" id="BONJ01000016">
    <property type="protein sequence ID" value="GIG14700.1"/>
    <property type="molecule type" value="Genomic_DNA"/>
</dbReference>
<dbReference type="SMART" id="SM00458">
    <property type="entry name" value="RICIN"/>
    <property type="match status" value="1"/>
</dbReference>
<dbReference type="Gene3D" id="3.40.50.880">
    <property type="match status" value="1"/>
</dbReference>
<evidence type="ECO:0000256" key="1">
    <source>
        <dbReference type="SAM" id="SignalP"/>
    </source>
</evidence>
<sequence>MSRTLRTTARWWLAALAALLTAITATVVTGAGTAQAAPAFKVLAFYNGTWDAAHIDFDKEALVWFPQAAAQNNFTWEATTDWSRLNTGNLAQYKVIMFLDDAPPSGQRAAFQQYMQNGGAWMGFHVTAFNTDPNTWSWYYNTFLGTGAFVSNTWGPTSVTMRTERAHASTTRLPATWTSAVSEWYSWRNDLRQNPNIDILASINPSSYPVGTDPNQTWYSGYHPLIWTNRNYKMLYANFGHNAMNYSTNTRLSSTFASEVQNRWLIDGLLWLGGVTAGPSPSASPASPAPSASAGPISPTAWYTVVNRNSGKCVDARAAASANGTAIQQYACNSSTAQQFRFTPTSGGYTHVDIRLNSARSLDVTNVSTADNAPIQLWTYSGGNNQQWQPVAEGGGYYHLVNRNSGKCLDVPAASTADSVQLVQYACNGTGAQSFRLVQQP</sequence>
<dbReference type="CDD" id="cd00161">
    <property type="entry name" value="beta-trefoil_Ricin-like"/>
    <property type="match status" value="1"/>
</dbReference>
<evidence type="ECO:0000259" key="2">
    <source>
        <dbReference type="SMART" id="SM00458"/>
    </source>
</evidence>